<evidence type="ECO:0000256" key="4">
    <source>
        <dbReference type="SAM" id="MobiDB-lite"/>
    </source>
</evidence>
<feature type="region of interest" description="Disordered" evidence="4">
    <location>
        <begin position="255"/>
        <end position="275"/>
    </location>
</feature>
<evidence type="ECO:0000313" key="5">
    <source>
        <dbReference type="EMBL" id="TGO65181.1"/>
    </source>
</evidence>
<dbReference type="InterPro" id="IPR050613">
    <property type="entry name" value="Sec_Metabolite_Reg"/>
</dbReference>
<dbReference type="STRING" id="278944.A0A4Z1IUU4"/>
<dbReference type="OrthoDB" id="435881at2759"/>
<accession>A0A4Z1IUU4</accession>
<evidence type="ECO:0000313" key="6">
    <source>
        <dbReference type="Proteomes" id="UP000297452"/>
    </source>
</evidence>
<comment type="caution">
    <text evidence="5">The sequence shown here is derived from an EMBL/GenBank/DDBJ whole genome shotgun (WGS) entry which is preliminary data.</text>
</comment>
<dbReference type="CDD" id="cd12148">
    <property type="entry name" value="fungal_TF_MHR"/>
    <property type="match status" value="1"/>
</dbReference>
<reference evidence="5 6" key="1">
    <citation type="submission" date="2017-12" db="EMBL/GenBank/DDBJ databases">
        <title>Comparative genomics of Botrytis spp.</title>
        <authorList>
            <person name="Valero-Jimenez C.A."/>
            <person name="Tapia P."/>
            <person name="Veloso J."/>
            <person name="Silva-Moreno E."/>
            <person name="Staats M."/>
            <person name="Valdes J.H."/>
            <person name="Van Kan J.A.L."/>
        </authorList>
    </citation>
    <scope>NUCLEOTIDE SEQUENCE [LARGE SCALE GENOMIC DNA]</scope>
    <source>
        <strain evidence="5 6">MUCL2120</strain>
    </source>
</reference>
<dbReference type="EMBL" id="PQXJ01000080">
    <property type="protein sequence ID" value="TGO65181.1"/>
    <property type="molecule type" value="Genomic_DNA"/>
</dbReference>
<name>A0A4Z1IUU4_9HELO</name>
<gene>
    <name evidence="5" type="ORF">BOTNAR_0080g00140</name>
</gene>
<evidence type="ECO:0008006" key="7">
    <source>
        <dbReference type="Google" id="ProtNLM"/>
    </source>
</evidence>
<evidence type="ECO:0000256" key="2">
    <source>
        <dbReference type="ARBA" id="ARBA00022723"/>
    </source>
</evidence>
<comment type="subcellular location">
    <subcellularLocation>
        <location evidence="1">Nucleus</location>
    </subcellularLocation>
</comment>
<dbReference type="GO" id="GO:0005634">
    <property type="term" value="C:nucleus"/>
    <property type="evidence" value="ECO:0007669"/>
    <property type="project" value="UniProtKB-SubCell"/>
</dbReference>
<keyword evidence="6" id="KW-1185">Reference proteome</keyword>
<proteinExistence type="predicted"/>
<keyword evidence="2" id="KW-0479">Metal-binding</keyword>
<feature type="region of interest" description="Disordered" evidence="4">
    <location>
        <begin position="116"/>
        <end position="142"/>
    </location>
</feature>
<dbReference type="PANTHER" id="PTHR31001:SF50">
    <property type="entry name" value="ZN(II)2CYS6 TRANSCRIPTION FACTOR (EUROFUNG)"/>
    <property type="match status" value="1"/>
</dbReference>
<sequence length="275" mass="31526">MSLIIYHPLIQPGRSQCLSPHMKDRLLKSSIEIIEYSRILETEASTKKWGWLFRTYVQWHAIAFILGELSVRKNSPLVERAWQAIDSAFDDWSSAVGSSKRGMFWQPMRKLMARARRKREENMSSMEEANDEDHDHWEGAPHDCPVAIRRAQRSMHDATNGPVLEAKQTSHYREQQQEFNNDFGMEVSPQVAGMGMLAPEQIQLQLQMQQQQQQLQGQTQISWLMDDNALLDLDMNAIDGDPGWAGWDDLARDFQSQTGQQGPDANTLGGVGNWW</sequence>
<organism evidence="5 6">
    <name type="scientific">Botryotinia narcissicola</name>
    <dbReference type="NCBI Taxonomy" id="278944"/>
    <lineage>
        <taxon>Eukaryota</taxon>
        <taxon>Fungi</taxon>
        <taxon>Dikarya</taxon>
        <taxon>Ascomycota</taxon>
        <taxon>Pezizomycotina</taxon>
        <taxon>Leotiomycetes</taxon>
        <taxon>Helotiales</taxon>
        <taxon>Sclerotiniaceae</taxon>
        <taxon>Botryotinia</taxon>
    </lineage>
</organism>
<dbReference type="PANTHER" id="PTHR31001">
    <property type="entry name" value="UNCHARACTERIZED TRANSCRIPTIONAL REGULATORY PROTEIN"/>
    <property type="match status" value="1"/>
</dbReference>
<dbReference type="Proteomes" id="UP000297452">
    <property type="component" value="Unassembled WGS sequence"/>
</dbReference>
<evidence type="ECO:0000256" key="3">
    <source>
        <dbReference type="ARBA" id="ARBA00023242"/>
    </source>
</evidence>
<evidence type="ECO:0000256" key="1">
    <source>
        <dbReference type="ARBA" id="ARBA00004123"/>
    </source>
</evidence>
<dbReference type="GO" id="GO:0046872">
    <property type="term" value="F:metal ion binding"/>
    <property type="evidence" value="ECO:0007669"/>
    <property type="project" value="UniProtKB-KW"/>
</dbReference>
<keyword evidence="3" id="KW-0539">Nucleus</keyword>
<dbReference type="AlphaFoldDB" id="A0A4Z1IUU4"/>
<feature type="compositionally biased region" description="Polar residues" evidence="4">
    <location>
        <begin position="255"/>
        <end position="264"/>
    </location>
</feature>
<protein>
    <recommendedName>
        <fullName evidence="7">Transcription factor domain-containing protein</fullName>
    </recommendedName>
</protein>